<accession>A0A8S3RMF7</accession>
<dbReference type="Proteomes" id="UP000683360">
    <property type="component" value="Unassembled WGS sequence"/>
</dbReference>
<dbReference type="GO" id="GO:0007165">
    <property type="term" value="P:signal transduction"/>
    <property type="evidence" value="ECO:0007669"/>
    <property type="project" value="InterPro"/>
</dbReference>
<dbReference type="InterPro" id="IPR000157">
    <property type="entry name" value="TIR_dom"/>
</dbReference>
<reference evidence="2" key="1">
    <citation type="submission" date="2021-03" db="EMBL/GenBank/DDBJ databases">
        <authorList>
            <person name="Bekaert M."/>
        </authorList>
    </citation>
    <scope>NUCLEOTIDE SEQUENCE</scope>
</reference>
<comment type="caution">
    <text evidence="2">The sequence shown here is derived from an EMBL/GenBank/DDBJ whole genome shotgun (WGS) entry which is preliminary data.</text>
</comment>
<keyword evidence="3" id="KW-1185">Reference proteome</keyword>
<dbReference type="PROSITE" id="PS50104">
    <property type="entry name" value="TIR"/>
    <property type="match status" value="1"/>
</dbReference>
<evidence type="ECO:0000259" key="1">
    <source>
        <dbReference type="PROSITE" id="PS50104"/>
    </source>
</evidence>
<protein>
    <recommendedName>
        <fullName evidence="1">TIR domain-containing protein</fullName>
    </recommendedName>
</protein>
<sequence>MWGSYANNRNPIEMTNIGQTFLGEVSGFICDDSDFSNVSINEHPIFTVSEKIDQRTIGQYAPCGKEKNQKSWETDVYISFDDDSLEIRYFVLVILEQFFKRKKMTTYIPCRDAWPGRTEEDNIKCNMNKCKYCLVIQSSEMYDSDKSGGFTRRMEYKLAWDMFTKNKIKKILILTSDSKTPQQFQLSRSRALFRFGLGFVVPNRTNSLYDKIVLAFDEPLMVNSKYKVQRSKQIQNNLLKNKTQTDVTT</sequence>
<dbReference type="InterPro" id="IPR035897">
    <property type="entry name" value="Toll_tir_struct_dom_sf"/>
</dbReference>
<evidence type="ECO:0000313" key="3">
    <source>
        <dbReference type="Proteomes" id="UP000683360"/>
    </source>
</evidence>
<dbReference type="SUPFAM" id="SSF52200">
    <property type="entry name" value="Toll/Interleukin receptor TIR domain"/>
    <property type="match status" value="1"/>
</dbReference>
<gene>
    <name evidence="2" type="ORF">MEDL_24742</name>
</gene>
<dbReference type="AlphaFoldDB" id="A0A8S3RMF7"/>
<feature type="domain" description="TIR" evidence="1">
    <location>
        <begin position="72"/>
        <end position="216"/>
    </location>
</feature>
<proteinExistence type="predicted"/>
<evidence type="ECO:0000313" key="2">
    <source>
        <dbReference type="EMBL" id="CAG2210654.1"/>
    </source>
</evidence>
<organism evidence="2 3">
    <name type="scientific">Mytilus edulis</name>
    <name type="common">Blue mussel</name>
    <dbReference type="NCBI Taxonomy" id="6550"/>
    <lineage>
        <taxon>Eukaryota</taxon>
        <taxon>Metazoa</taxon>
        <taxon>Spiralia</taxon>
        <taxon>Lophotrochozoa</taxon>
        <taxon>Mollusca</taxon>
        <taxon>Bivalvia</taxon>
        <taxon>Autobranchia</taxon>
        <taxon>Pteriomorphia</taxon>
        <taxon>Mytilida</taxon>
        <taxon>Mytiloidea</taxon>
        <taxon>Mytilidae</taxon>
        <taxon>Mytilinae</taxon>
        <taxon>Mytilus</taxon>
    </lineage>
</organism>
<name>A0A8S3RMF7_MYTED</name>
<dbReference type="EMBL" id="CAJPWZ010001243">
    <property type="protein sequence ID" value="CAG2210654.1"/>
    <property type="molecule type" value="Genomic_DNA"/>
</dbReference>
<dbReference type="Gene3D" id="3.40.50.10140">
    <property type="entry name" value="Toll/interleukin-1 receptor homology (TIR) domain"/>
    <property type="match status" value="1"/>
</dbReference>